<proteinExistence type="predicted"/>
<organism evidence="2 3">
    <name type="scientific">Spirosoma telluris</name>
    <dbReference type="NCBI Taxonomy" id="2183553"/>
    <lineage>
        <taxon>Bacteria</taxon>
        <taxon>Pseudomonadati</taxon>
        <taxon>Bacteroidota</taxon>
        <taxon>Cytophagia</taxon>
        <taxon>Cytophagales</taxon>
        <taxon>Cytophagaceae</taxon>
        <taxon>Spirosoma</taxon>
    </lineage>
</organism>
<evidence type="ECO:0000313" key="3">
    <source>
        <dbReference type="Proteomes" id="UP000249016"/>
    </source>
</evidence>
<dbReference type="InterPro" id="IPR002711">
    <property type="entry name" value="HNH"/>
</dbReference>
<dbReference type="GO" id="GO:0008270">
    <property type="term" value="F:zinc ion binding"/>
    <property type="evidence" value="ECO:0007669"/>
    <property type="project" value="InterPro"/>
</dbReference>
<feature type="domain" description="HNH" evidence="1">
    <location>
        <begin position="6"/>
        <end position="38"/>
    </location>
</feature>
<dbReference type="Proteomes" id="UP000249016">
    <property type="component" value="Unassembled WGS sequence"/>
</dbReference>
<dbReference type="CDD" id="cd00085">
    <property type="entry name" value="HNHc"/>
    <property type="match status" value="1"/>
</dbReference>
<keyword evidence="3" id="KW-1185">Reference proteome</keyword>
<name>A0A327NVC8_9BACT</name>
<sequence length="47" mass="5204">MTRFNATLDHIQPVSENGDNSYDNLTTCCFACNSKRGATPILDFIAH</sequence>
<dbReference type="OrthoDB" id="9802901at2"/>
<dbReference type="Pfam" id="PF01844">
    <property type="entry name" value="HNH"/>
    <property type="match status" value="1"/>
</dbReference>
<protein>
    <recommendedName>
        <fullName evidence="1">HNH domain-containing protein</fullName>
    </recommendedName>
</protein>
<gene>
    <name evidence="2" type="ORF">HMF3257_06335</name>
</gene>
<dbReference type="Gene3D" id="1.10.30.50">
    <property type="match status" value="1"/>
</dbReference>
<dbReference type="AlphaFoldDB" id="A0A327NVC8"/>
<dbReference type="GO" id="GO:0004519">
    <property type="term" value="F:endonuclease activity"/>
    <property type="evidence" value="ECO:0007669"/>
    <property type="project" value="InterPro"/>
</dbReference>
<evidence type="ECO:0000259" key="1">
    <source>
        <dbReference type="Pfam" id="PF01844"/>
    </source>
</evidence>
<dbReference type="EMBL" id="QLII01000001">
    <property type="protein sequence ID" value="RAI78359.1"/>
    <property type="molecule type" value="Genomic_DNA"/>
</dbReference>
<accession>A0A327NVC8</accession>
<reference evidence="2 3" key="1">
    <citation type="submission" date="2018-06" db="EMBL/GenBank/DDBJ databases">
        <title>Spirosoma sp. HMF3257 Genome sequencing and assembly.</title>
        <authorList>
            <person name="Kang H."/>
            <person name="Cha I."/>
            <person name="Kim H."/>
            <person name="Kang J."/>
            <person name="Joh K."/>
        </authorList>
    </citation>
    <scope>NUCLEOTIDE SEQUENCE [LARGE SCALE GENOMIC DNA]</scope>
    <source>
        <strain evidence="2 3">HMF3257</strain>
    </source>
</reference>
<evidence type="ECO:0000313" key="2">
    <source>
        <dbReference type="EMBL" id="RAI78359.1"/>
    </source>
</evidence>
<dbReference type="InterPro" id="IPR003615">
    <property type="entry name" value="HNH_nuc"/>
</dbReference>
<dbReference type="GO" id="GO:0003676">
    <property type="term" value="F:nucleic acid binding"/>
    <property type="evidence" value="ECO:0007669"/>
    <property type="project" value="InterPro"/>
</dbReference>
<comment type="caution">
    <text evidence="2">The sequence shown here is derived from an EMBL/GenBank/DDBJ whole genome shotgun (WGS) entry which is preliminary data.</text>
</comment>